<reference evidence="2" key="1">
    <citation type="journal article" date="2019" name="Int. J. Syst. Evol. Microbiol.">
        <title>The Global Catalogue of Microorganisms (GCM) 10K type strain sequencing project: providing services to taxonomists for standard genome sequencing and annotation.</title>
        <authorList>
            <consortium name="The Broad Institute Genomics Platform"/>
            <consortium name="The Broad Institute Genome Sequencing Center for Infectious Disease"/>
            <person name="Wu L."/>
            <person name="Ma J."/>
        </authorList>
    </citation>
    <scope>NUCLEOTIDE SEQUENCE [LARGE SCALE GENOMIC DNA]</scope>
    <source>
        <strain evidence="2">JCM 16014</strain>
    </source>
</reference>
<protein>
    <submittedName>
        <fullName evidence="1">Uncharacterized protein</fullName>
    </submittedName>
</protein>
<keyword evidence="2" id="KW-1185">Reference proteome</keyword>
<comment type="caution">
    <text evidence="1">The sequence shown here is derived from an EMBL/GenBank/DDBJ whole genome shotgun (WGS) entry which is preliminary data.</text>
</comment>
<proteinExistence type="predicted"/>
<evidence type="ECO:0000313" key="1">
    <source>
        <dbReference type="EMBL" id="GAA2037248.1"/>
    </source>
</evidence>
<evidence type="ECO:0000313" key="2">
    <source>
        <dbReference type="Proteomes" id="UP001500751"/>
    </source>
</evidence>
<dbReference type="EMBL" id="BAAAQN010000024">
    <property type="protein sequence ID" value="GAA2037248.1"/>
    <property type="molecule type" value="Genomic_DNA"/>
</dbReference>
<name>A0ABP5FZB4_9ACTN</name>
<accession>A0ABP5FZB4</accession>
<sequence length="65" mass="6800">MEEAYSVGGLVGGGAEEVGYWCWWGGVDDGAAVGPASHIVDFWGPPGWCGARWHSARRPRATPGG</sequence>
<gene>
    <name evidence="1" type="ORF">GCM10009839_43070</name>
</gene>
<organism evidence="1 2">
    <name type="scientific">Catenulispora yoronensis</name>
    <dbReference type="NCBI Taxonomy" id="450799"/>
    <lineage>
        <taxon>Bacteria</taxon>
        <taxon>Bacillati</taxon>
        <taxon>Actinomycetota</taxon>
        <taxon>Actinomycetes</taxon>
        <taxon>Catenulisporales</taxon>
        <taxon>Catenulisporaceae</taxon>
        <taxon>Catenulispora</taxon>
    </lineage>
</organism>
<dbReference type="Proteomes" id="UP001500751">
    <property type="component" value="Unassembled WGS sequence"/>
</dbReference>